<evidence type="ECO:0000313" key="3">
    <source>
        <dbReference type="Proteomes" id="UP000004671"/>
    </source>
</evidence>
<gene>
    <name evidence="1" type="ORF">Cabys_4122</name>
    <name evidence="2" type="ORF">Calab_1032</name>
</gene>
<protein>
    <submittedName>
        <fullName evidence="2">Uncharacterized protein</fullName>
    </submittedName>
</protein>
<keyword evidence="3" id="KW-1185">Reference proteome</keyword>
<reference evidence="1 4" key="2">
    <citation type="submission" date="2016-11" db="EMBL/GenBank/DDBJ databases">
        <title>Genomic analysis of Caldithrix abyssi and proposal of a novel bacterial phylum Caldithrichaeota.</title>
        <authorList>
            <person name="Kublanov I."/>
            <person name="Sigalova O."/>
            <person name="Gavrilov S."/>
            <person name="Lebedinsky A."/>
            <person name="Ivanova N."/>
            <person name="Daum C."/>
            <person name="Reddy T."/>
            <person name="Klenk H.P."/>
            <person name="Goker M."/>
            <person name="Reva O."/>
            <person name="Miroshnichenko M."/>
            <person name="Kyprides N."/>
            <person name="Woyke T."/>
            <person name="Gelfand M."/>
        </authorList>
    </citation>
    <scope>NUCLEOTIDE SEQUENCE [LARGE SCALE GENOMIC DNA]</scope>
    <source>
        <strain evidence="1 4">LF13</strain>
    </source>
</reference>
<dbReference type="InParanoid" id="H1XVT9"/>
<accession>H1XVT9</accession>
<dbReference type="EMBL" id="CP018099">
    <property type="protein sequence ID" value="APF20867.1"/>
    <property type="molecule type" value="Genomic_DNA"/>
</dbReference>
<evidence type="ECO:0000313" key="1">
    <source>
        <dbReference type="EMBL" id="APF20867.1"/>
    </source>
</evidence>
<dbReference type="HOGENOM" id="CLU_1131954_0_0_0"/>
<dbReference type="AlphaFoldDB" id="H1XVT9"/>
<reference evidence="2 3" key="1">
    <citation type="submission" date="2011-09" db="EMBL/GenBank/DDBJ databases">
        <title>The permanent draft genome of Caldithrix abyssi DSM 13497.</title>
        <authorList>
            <consortium name="US DOE Joint Genome Institute (JGI-PGF)"/>
            <person name="Lucas S."/>
            <person name="Han J."/>
            <person name="Lapidus A."/>
            <person name="Bruce D."/>
            <person name="Goodwin L."/>
            <person name="Pitluck S."/>
            <person name="Peters L."/>
            <person name="Kyrpides N."/>
            <person name="Mavromatis K."/>
            <person name="Ivanova N."/>
            <person name="Mikhailova N."/>
            <person name="Chertkov O."/>
            <person name="Detter J.C."/>
            <person name="Tapia R."/>
            <person name="Han C."/>
            <person name="Land M."/>
            <person name="Hauser L."/>
            <person name="Markowitz V."/>
            <person name="Cheng J.-F."/>
            <person name="Hugenholtz P."/>
            <person name="Woyke T."/>
            <person name="Wu D."/>
            <person name="Spring S."/>
            <person name="Brambilla E."/>
            <person name="Klenk H.-P."/>
            <person name="Eisen J.A."/>
        </authorList>
    </citation>
    <scope>NUCLEOTIDE SEQUENCE [LARGE SCALE GENOMIC DNA]</scope>
    <source>
        <strain evidence="2 3">DSM 13497</strain>
    </source>
</reference>
<dbReference type="Proteomes" id="UP000183868">
    <property type="component" value="Chromosome"/>
</dbReference>
<dbReference type="PaxDb" id="880073-Calab_1032"/>
<dbReference type="Proteomes" id="UP000004671">
    <property type="component" value="Chromosome"/>
</dbReference>
<dbReference type="STRING" id="880073.Cabys_4122"/>
<proteinExistence type="predicted"/>
<dbReference type="RefSeq" id="WP_006927690.1">
    <property type="nucleotide sequence ID" value="NZ_CM001402.1"/>
</dbReference>
<dbReference type="OrthoDB" id="10011997at2"/>
<name>H1XVT9_CALAY</name>
<organism evidence="2 3">
    <name type="scientific">Caldithrix abyssi DSM 13497</name>
    <dbReference type="NCBI Taxonomy" id="880073"/>
    <lineage>
        <taxon>Bacteria</taxon>
        <taxon>Pseudomonadati</taxon>
        <taxon>Calditrichota</taxon>
        <taxon>Calditrichia</taxon>
        <taxon>Calditrichales</taxon>
        <taxon>Calditrichaceae</taxon>
        <taxon>Caldithrix</taxon>
    </lineage>
</organism>
<evidence type="ECO:0000313" key="4">
    <source>
        <dbReference type="Proteomes" id="UP000183868"/>
    </source>
</evidence>
<evidence type="ECO:0000313" key="2">
    <source>
        <dbReference type="EMBL" id="EHO40666.1"/>
    </source>
</evidence>
<dbReference type="EMBL" id="CM001402">
    <property type="protein sequence ID" value="EHO40666.1"/>
    <property type="molecule type" value="Genomic_DNA"/>
</dbReference>
<sequence>MGVKIYIQPPRDDIYSNIELIKLLKRELELIYNLFLKRLNELKKEDVFENEDIPKPNFYFRSFEHDFSDVTLSVLFKSYLFIIRQTIEKIFRVIYQSRKILGYDKVQNPIPDLSKSGHFGRNFEKLLKDQYNYDYDILNLLKKWSDLIIVTRIIRNALKTQALFKVWIINIENKREVKIICPLLPRERKDPTLKLIKQPMSASIEEIKNFILEPSIMGTGIEMIKEFYNLFVKKIPKKQNGSDDN</sequence>
<dbReference type="KEGG" id="caby:Cabys_4122"/>